<dbReference type="AlphaFoldDB" id="A0A109KH34"/>
<dbReference type="EMBL" id="LCYA01000329">
    <property type="protein sequence ID" value="KWV69105.1"/>
    <property type="molecule type" value="Genomic_DNA"/>
</dbReference>
<organism evidence="2 3">
    <name type="scientific">Pseudomonas fluorescens</name>
    <dbReference type="NCBI Taxonomy" id="294"/>
    <lineage>
        <taxon>Bacteria</taxon>
        <taxon>Pseudomonadati</taxon>
        <taxon>Pseudomonadota</taxon>
        <taxon>Gammaproteobacteria</taxon>
        <taxon>Pseudomonadales</taxon>
        <taxon>Pseudomonadaceae</taxon>
        <taxon>Pseudomonas</taxon>
    </lineage>
</organism>
<proteinExistence type="predicted"/>
<evidence type="ECO:0000313" key="2">
    <source>
        <dbReference type="EMBL" id="KWV69105.1"/>
    </source>
</evidence>
<dbReference type="Proteomes" id="UP000061348">
    <property type="component" value="Unassembled WGS sequence"/>
</dbReference>
<evidence type="ECO:0000313" key="3">
    <source>
        <dbReference type="Proteomes" id="UP000061348"/>
    </source>
</evidence>
<reference evidence="2 3" key="1">
    <citation type="submission" date="2015-05" db="EMBL/GenBank/DDBJ databases">
        <title>A genomic and transcriptomic approach to investigate the blue pigment phenotype in Pseudomonas fluorescens.</title>
        <authorList>
            <person name="Andreani N.A."/>
            <person name="Cardazzo B."/>
        </authorList>
    </citation>
    <scope>NUCLEOTIDE SEQUENCE [LARGE SCALE GENOMIC DNA]</scope>
    <source>
        <strain evidence="2 3">Ps_22</strain>
    </source>
</reference>
<gene>
    <name evidence="2" type="ORF">PFLmoz3_06302</name>
</gene>
<feature type="region of interest" description="Disordered" evidence="1">
    <location>
        <begin position="1"/>
        <end position="46"/>
    </location>
</feature>
<sequence>MENSDRIFSLSRSTRRPPGIASLDSLPTGSNQSPSTLTSRHSSPTIDLASKAPNEVIVDTATQLTVSTIALIRGSRASGLQKAR</sequence>
<evidence type="ECO:0000256" key="1">
    <source>
        <dbReference type="SAM" id="MobiDB-lite"/>
    </source>
</evidence>
<name>A0A109KH34_PSEFL</name>
<comment type="caution">
    <text evidence="2">The sequence shown here is derived from an EMBL/GenBank/DDBJ whole genome shotgun (WGS) entry which is preliminary data.</text>
</comment>
<feature type="compositionally biased region" description="Polar residues" evidence="1">
    <location>
        <begin position="25"/>
        <end position="45"/>
    </location>
</feature>
<accession>A0A109KH34</accession>
<protein>
    <submittedName>
        <fullName evidence="2">Uncharacterized protein</fullName>
    </submittedName>
</protein>